<gene>
    <name evidence="1" type="ORF">HMPREF3187_01559</name>
</gene>
<comment type="caution">
    <text evidence="1">The sequence shown here is derived from an EMBL/GenBank/DDBJ whole genome shotgun (WGS) entry which is preliminary data.</text>
</comment>
<dbReference type="EMBL" id="LSCQ01000086">
    <property type="protein sequence ID" value="KXB34057.1"/>
    <property type="molecule type" value="Genomic_DNA"/>
</dbReference>
<reference evidence="1 2" key="1">
    <citation type="submission" date="2016-01" db="EMBL/GenBank/DDBJ databases">
        <authorList>
            <person name="Oliw E.H."/>
        </authorList>
    </citation>
    <scope>NUCLEOTIDE SEQUENCE [LARGE SCALE GENOMIC DNA]</scope>
    <source>
        <strain evidence="1 2">KA00635</strain>
    </source>
</reference>
<evidence type="ECO:0000313" key="2">
    <source>
        <dbReference type="Proteomes" id="UP000070422"/>
    </source>
</evidence>
<dbReference type="PATRIC" id="fig|87541.4.peg.1546"/>
<dbReference type="RefSeq" id="WP_060937244.1">
    <property type="nucleotide sequence ID" value="NZ_JASOZP010000028.1"/>
</dbReference>
<sequence>MAKNNQNKQMTGVTRSGFKFSVKSKVLDDIRIIEAAAYAEESPKSAIDFFTILLGKPQYEALKKHVTSIAGYPSAEKINAEIQEICKSVNLKK</sequence>
<dbReference type="Proteomes" id="UP000070422">
    <property type="component" value="Unassembled WGS sequence"/>
</dbReference>
<evidence type="ECO:0000313" key="1">
    <source>
        <dbReference type="EMBL" id="KXB34057.1"/>
    </source>
</evidence>
<dbReference type="AlphaFoldDB" id="A0A133XSY7"/>
<proteinExistence type="predicted"/>
<protein>
    <submittedName>
        <fullName evidence="1">Uncharacterized protein</fullName>
    </submittedName>
</protein>
<name>A0A133XSY7_9LACT</name>
<accession>A0A133XSY7</accession>
<organism evidence="1 2">
    <name type="scientific">Aerococcus christensenii</name>
    <dbReference type="NCBI Taxonomy" id="87541"/>
    <lineage>
        <taxon>Bacteria</taxon>
        <taxon>Bacillati</taxon>
        <taxon>Bacillota</taxon>
        <taxon>Bacilli</taxon>
        <taxon>Lactobacillales</taxon>
        <taxon>Aerococcaceae</taxon>
        <taxon>Aerococcus</taxon>
    </lineage>
</organism>